<name>A0A645DI63_9ZZZZ</name>
<proteinExistence type="predicted"/>
<reference evidence="2" key="1">
    <citation type="submission" date="2019-08" db="EMBL/GenBank/DDBJ databases">
        <authorList>
            <person name="Kucharzyk K."/>
            <person name="Murdoch R.W."/>
            <person name="Higgins S."/>
            <person name="Loffler F."/>
        </authorList>
    </citation>
    <scope>NUCLEOTIDE SEQUENCE</scope>
</reference>
<evidence type="ECO:0000313" key="2">
    <source>
        <dbReference type="EMBL" id="MPM88989.1"/>
    </source>
</evidence>
<gene>
    <name evidence="2" type="ORF">SDC9_136097</name>
</gene>
<dbReference type="AntiFam" id="ANF00095">
    <property type="entry name" value="Shadow ORF (opposite ABC transporters)"/>
</dbReference>
<protein>
    <submittedName>
        <fullName evidence="2">Uncharacterized protein</fullName>
    </submittedName>
</protein>
<evidence type="ECO:0000256" key="1">
    <source>
        <dbReference type="SAM" id="MobiDB-lite"/>
    </source>
</evidence>
<comment type="caution">
    <text evidence="2">The sequence shown here is derived from an EMBL/GenBank/DDBJ whole genome shotgun (WGS) entry which is preliminary data.</text>
</comment>
<dbReference type="AlphaFoldDB" id="A0A645DI63"/>
<dbReference type="EMBL" id="VSSQ01036493">
    <property type="protein sequence ID" value="MPM88989.1"/>
    <property type="molecule type" value="Genomic_DNA"/>
</dbReference>
<sequence length="50" mass="5549">MPEVLAEDEDLSGRGPVLTQDQAQECRLARTRGTDEKDELPLVDLQVDVP</sequence>
<feature type="region of interest" description="Disordered" evidence="1">
    <location>
        <begin position="28"/>
        <end position="50"/>
    </location>
</feature>
<organism evidence="2">
    <name type="scientific">bioreactor metagenome</name>
    <dbReference type="NCBI Taxonomy" id="1076179"/>
    <lineage>
        <taxon>unclassified sequences</taxon>
        <taxon>metagenomes</taxon>
        <taxon>ecological metagenomes</taxon>
    </lineage>
</organism>
<accession>A0A645DI63</accession>